<dbReference type="InterPro" id="IPR053322">
    <property type="entry name" value="PLA2-like"/>
</dbReference>
<dbReference type="CTD" id="189196"/>
<dbReference type="OMA" id="EPIFCKS"/>
<dbReference type="UCSC" id="W04G3.7">
    <property type="organism name" value="c. elegans"/>
</dbReference>
<gene>
    <name evidence="3" type="ORF">CELE_W04G3.7</name>
    <name evidence="3 5" type="ORF">W04G3.7</name>
</gene>
<dbReference type="Proteomes" id="UP000001940">
    <property type="component" value="Chromosome X"/>
</dbReference>
<dbReference type="AGR" id="WB:WBGene00012260"/>
<dbReference type="PaxDb" id="6239-W04G3.7"/>
<organism evidence="3 4">
    <name type="scientific">Caenorhabditis elegans</name>
    <dbReference type="NCBI Taxonomy" id="6239"/>
    <lineage>
        <taxon>Eukaryota</taxon>
        <taxon>Metazoa</taxon>
        <taxon>Ecdysozoa</taxon>
        <taxon>Nematoda</taxon>
        <taxon>Chromadorea</taxon>
        <taxon>Rhabditida</taxon>
        <taxon>Rhabditina</taxon>
        <taxon>Rhabditomorpha</taxon>
        <taxon>Rhabditoidea</taxon>
        <taxon>Rhabditidae</taxon>
        <taxon>Peloderinae</taxon>
        <taxon>Caenorhabditis</taxon>
    </lineage>
</organism>
<dbReference type="SMR" id="Q23168"/>
<feature type="coiled-coil region" evidence="1">
    <location>
        <begin position="145"/>
        <end position="179"/>
    </location>
</feature>
<evidence type="ECO:0000313" key="3">
    <source>
        <dbReference type="EMBL" id="CAA92029.2"/>
    </source>
</evidence>
<evidence type="ECO:0000313" key="4">
    <source>
        <dbReference type="Proteomes" id="UP000001940"/>
    </source>
</evidence>
<keyword evidence="2" id="KW-0732">Signal</keyword>
<dbReference type="KEGG" id="cel:CELE_W04G3.7"/>
<protein>
    <submittedName>
        <fullName evidence="3">Phospholipase A2</fullName>
    </submittedName>
</protein>
<keyword evidence="1" id="KW-0175">Coiled coil</keyword>
<dbReference type="AlphaFoldDB" id="Q23168"/>
<feature type="signal peptide" evidence="2">
    <location>
        <begin position="1"/>
        <end position="20"/>
    </location>
</feature>
<evidence type="ECO:0000256" key="2">
    <source>
        <dbReference type="SAM" id="SignalP"/>
    </source>
</evidence>
<dbReference type="Bgee" id="WBGene00012260">
    <property type="expression patterns" value="Expressed in embryo and 1 other cell type or tissue"/>
</dbReference>
<sequence length="190" mass="23194">MRKLSILFALLSVLTVQCSGYYDHAKWHCGINKLTETISEWLAKPFDYHGVNQCCQAHDDHYYHHTLSREDADRVFCDCLEENANWFVRNLIEPIFCKSVQTYAIWQKFTNQNSWSSQFTIKPPTTTTTTESPLNYYLELLHQREREFELRKEQEARRREELERENERFRQEWNFFQQSKRQQSKFEWNY</sequence>
<reference evidence="3 4" key="1">
    <citation type="journal article" date="1998" name="Science">
        <title>Genome sequence of the nematode C. elegans: a platform for investigating biology.</title>
        <authorList>
            <consortium name="The C. elegans sequencing consortium"/>
            <person name="Sulson J.E."/>
            <person name="Waterston R."/>
        </authorList>
    </citation>
    <scope>NUCLEOTIDE SEQUENCE [LARGE SCALE GENOMIC DNA]</scope>
    <source>
        <strain evidence="3 4">Bristol N2</strain>
    </source>
</reference>
<dbReference type="InParanoid" id="Q23168"/>
<dbReference type="eggNOG" id="ENOG502THNC">
    <property type="taxonomic scope" value="Eukaryota"/>
</dbReference>
<evidence type="ECO:0000313" key="5">
    <source>
        <dbReference type="WormBase" id="W04G3.7"/>
    </source>
</evidence>
<proteinExistence type="predicted"/>
<dbReference type="EMBL" id="BX284606">
    <property type="protein sequence ID" value="CAA92029.2"/>
    <property type="molecule type" value="Genomic_DNA"/>
</dbReference>
<dbReference type="FunCoup" id="Q23168">
    <property type="interactions" value="105"/>
</dbReference>
<dbReference type="PANTHER" id="PTHR34228:SF5">
    <property type="entry name" value="PHOSPHOLIPASE A(2)-RELATED"/>
    <property type="match status" value="1"/>
</dbReference>
<evidence type="ECO:0000256" key="1">
    <source>
        <dbReference type="SAM" id="Coils"/>
    </source>
</evidence>
<dbReference type="HOGENOM" id="CLU_1429231_0_0_1"/>
<feature type="chain" id="PRO_5004201355" evidence="2">
    <location>
        <begin position="21"/>
        <end position="190"/>
    </location>
</feature>
<dbReference type="OrthoDB" id="5850739at2759"/>
<name>Q23168_CAEEL</name>
<keyword evidence="4" id="KW-1185">Reference proteome</keyword>
<accession>Q23168</accession>
<dbReference type="WormBase" id="W04G3.7">
    <property type="protein sequence ID" value="CE46870"/>
    <property type="gene ID" value="WBGene00012260"/>
</dbReference>
<dbReference type="GeneID" id="189196"/>
<dbReference type="RefSeq" id="NP_509856.2">
    <property type="nucleotide sequence ID" value="NM_077455.2"/>
</dbReference>
<dbReference type="PANTHER" id="PTHR34228">
    <property type="entry name" value="PROTEIN CBG09474-RELATED"/>
    <property type="match status" value="1"/>
</dbReference>